<protein>
    <submittedName>
        <fullName evidence="1">Uncharacterized protein</fullName>
    </submittedName>
</protein>
<dbReference type="AlphaFoldDB" id="A0A7W7MPF9"/>
<organism evidence="1 2">
    <name type="scientific">Actinoplanes digitatis</name>
    <dbReference type="NCBI Taxonomy" id="1868"/>
    <lineage>
        <taxon>Bacteria</taxon>
        <taxon>Bacillati</taxon>
        <taxon>Actinomycetota</taxon>
        <taxon>Actinomycetes</taxon>
        <taxon>Micromonosporales</taxon>
        <taxon>Micromonosporaceae</taxon>
        <taxon>Actinoplanes</taxon>
    </lineage>
</organism>
<comment type="caution">
    <text evidence="1">The sequence shown here is derived from an EMBL/GenBank/DDBJ whole genome shotgun (WGS) entry which is preliminary data.</text>
</comment>
<dbReference type="EMBL" id="JACHNH010000001">
    <property type="protein sequence ID" value="MBB4762113.1"/>
    <property type="molecule type" value="Genomic_DNA"/>
</dbReference>
<dbReference type="RefSeq" id="WP_184992996.1">
    <property type="nucleotide sequence ID" value="NZ_BOMK01000047.1"/>
</dbReference>
<sequence length="69" mass="7320">MAVEGIGPANSTGSAARIEFQRFQEKVASDLAEKSAQRVAAADKEAVVKTDVKALAERQEKTGTVDLMV</sequence>
<accession>A0A7W7MPF9</accession>
<reference evidence="1 2" key="1">
    <citation type="submission" date="2020-08" db="EMBL/GenBank/DDBJ databases">
        <title>Sequencing the genomes of 1000 actinobacteria strains.</title>
        <authorList>
            <person name="Klenk H.-P."/>
        </authorList>
    </citation>
    <scope>NUCLEOTIDE SEQUENCE [LARGE SCALE GENOMIC DNA]</scope>
    <source>
        <strain evidence="1 2">DSM 43149</strain>
    </source>
</reference>
<gene>
    <name evidence="1" type="ORF">BJ971_002669</name>
</gene>
<name>A0A7W7MPF9_9ACTN</name>
<proteinExistence type="predicted"/>
<dbReference type="Proteomes" id="UP000578112">
    <property type="component" value="Unassembled WGS sequence"/>
</dbReference>
<evidence type="ECO:0000313" key="1">
    <source>
        <dbReference type="EMBL" id="MBB4762113.1"/>
    </source>
</evidence>
<evidence type="ECO:0000313" key="2">
    <source>
        <dbReference type="Proteomes" id="UP000578112"/>
    </source>
</evidence>
<keyword evidence="2" id="KW-1185">Reference proteome</keyword>